<dbReference type="CDD" id="cd00180">
    <property type="entry name" value="PKc"/>
    <property type="match status" value="1"/>
</dbReference>
<evidence type="ECO:0000313" key="4">
    <source>
        <dbReference type="Proteomes" id="UP001390339"/>
    </source>
</evidence>
<dbReference type="Gene3D" id="3.30.200.20">
    <property type="entry name" value="Phosphorylase Kinase, domain 1"/>
    <property type="match status" value="1"/>
</dbReference>
<accession>A0ABR2HJV7</accession>
<feature type="domain" description="Protein kinase" evidence="2">
    <location>
        <begin position="230"/>
        <end position="520"/>
    </location>
</feature>
<dbReference type="EMBL" id="JAPCWZ010000010">
    <property type="protein sequence ID" value="KAK8848455.1"/>
    <property type="molecule type" value="Genomic_DNA"/>
</dbReference>
<feature type="compositionally biased region" description="Basic and acidic residues" evidence="1">
    <location>
        <begin position="14"/>
        <end position="27"/>
    </location>
</feature>
<dbReference type="SMART" id="SM00220">
    <property type="entry name" value="S_TKc"/>
    <property type="match status" value="1"/>
</dbReference>
<sequence>MHCIKRWKEKLAHHSKGNSDYHTKDQPNGHTNELSLSRVDQPFDEPVPTIPGLRRAEQQPSVGEIARLRKLIKGALLPDRYSDKDFLPINEIGRIATRENVKSILEAQGLEDTEALTTWVMREAQKLFLILVRMTTDRTIPENSPIGLLRTLKYQGFRDELLPVQLSGAVGVPAEKKEEESQVFPFFEFWDENDKILFEMHQWMVMAPIFSNRSPFYSNFNTSRRLPWLSKENKAAGAGYFGEVTQVEMHRDHVPDLPQLNPRSYGVAVAVKKAKHGEELADFFDKEVDNLLKIRDYDQPHVVKPIAAYQIKDGRYLVFPWAAGGNLDAYWQKHENVRQDSKKLGWLFDQMSGLFAALKYIHHTQGGRHGDLKPDNILCFIAPDGRETLQIADMGLTSFHNNHDTIQRREELQRTNTPHGHHRYAPPPEPKTFQNQPRSRGYDIWSMGCILIELLIWLTSGYEAVVAYREETPDVWEKQERHGYRLHPEVVSTMEIMEAGLEANTAYKDLFELARSRMLIVNLPIRYGISTPGCRDCAKVVKRGELSRTLSPSRASASYNTPPPQILLHMATGDVKSGSLGTGLSRASDKLEYVSSKSHCRTMLTQPALIKSLSHHRML</sequence>
<evidence type="ECO:0000313" key="3">
    <source>
        <dbReference type="EMBL" id="KAK8848455.1"/>
    </source>
</evidence>
<organism evidence="3 4">
    <name type="scientific">Apiospora arundinis</name>
    <dbReference type="NCBI Taxonomy" id="335852"/>
    <lineage>
        <taxon>Eukaryota</taxon>
        <taxon>Fungi</taxon>
        <taxon>Dikarya</taxon>
        <taxon>Ascomycota</taxon>
        <taxon>Pezizomycotina</taxon>
        <taxon>Sordariomycetes</taxon>
        <taxon>Xylariomycetidae</taxon>
        <taxon>Amphisphaeriales</taxon>
        <taxon>Apiosporaceae</taxon>
        <taxon>Apiospora</taxon>
    </lineage>
</organism>
<dbReference type="InterPro" id="IPR000719">
    <property type="entry name" value="Prot_kinase_dom"/>
</dbReference>
<dbReference type="InterPro" id="IPR011009">
    <property type="entry name" value="Kinase-like_dom_sf"/>
</dbReference>
<dbReference type="Gene3D" id="1.10.510.10">
    <property type="entry name" value="Transferase(Phosphotransferase) domain 1"/>
    <property type="match status" value="1"/>
</dbReference>
<dbReference type="Pfam" id="PF00069">
    <property type="entry name" value="Pkinase"/>
    <property type="match status" value="1"/>
</dbReference>
<comment type="caution">
    <text evidence="3">The sequence shown here is derived from an EMBL/GenBank/DDBJ whole genome shotgun (WGS) entry which is preliminary data.</text>
</comment>
<reference evidence="3 4" key="1">
    <citation type="journal article" date="2024" name="IMA Fungus">
        <title>Apiospora arundinis, a panoply of carbohydrate-active enzymes and secondary metabolites.</title>
        <authorList>
            <person name="Sorensen T."/>
            <person name="Petersen C."/>
            <person name="Muurmann A.T."/>
            <person name="Christiansen J.V."/>
            <person name="Brundto M.L."/>
            <person name="Overgaard C.K."/>
            <person name="Boysen A.T."/>
            <person name="Wollenberg R.D."/>
            <person name="Larsen T.O."/>
            <person name="Sorensen J.L."/>
            <person name="Nielsen K.L."/>
            <person name="Sondergaard T.E."/>
        </authorList>
    </citation>
    <scope>NUCLEOTIDE SEQUENCE [LARGE SCALE GENOMIC DNA]</scope>
    <source>
        <strain evidence="3 4">AAU 773</strain>
    </source>
</reference>
<gene>
    <name evidence="3" type="ORF">PGQ11_014935</name>
</gene>
<evidence type="ECO:0000256" key="1">
    <source>
        <dbReference type="SAM" id="MobiDB-lite"/>
    </source>
</evidence>
<feature type="region of interest" description="Disordered" evidence="1">
    <location>
        <begin position="14"/>
        <end position="41"/>
    </location>
</feature>
<feature type="region of interest" description="Disordered" evidence="1">
    <location>
        <begin position="417"/>
        <end position="437"/>
    </location>
</feature>
<name>A0ABR2HJV7_9PEZI</name>
<protein>
    <submittedName>
        <fullName evidence="3">Tol protein</fullName>
    </submittedName>
</protein>
<evidence type="ECO:0000259" key="2">
    <source>
        <dbReference type="PROSITE" id="PS50011"/>
    </source>
</evidence>
<dbReference type="PANTHER" id="PTHR24359">
    <property type="entry name" value="SERINE/THREONINE-PROTEIN KINASE SBK1"/>
    <property type="match status" value="1"/>
</dbReference>
<dbReference type="PROSITE" id="PS50011">
    <property type="entry name" value="PROTEIN_KINASE_DOM"/>
    <property type="match status" value="1"/>
</dbReference>
<proteinExistence type="predicted"/>
<keyword evidence="4" id="KW-1185">Reference proteome</keyword>
<dbReference type="PANTHER" id="PTHR24359:SF1">
    <property type="entry name" value="INHIBITOR OF NUCLEAR FACTOR KAPPA-B KINASE EPSILON SUBUNIT HOMOLOG 1-RELATED"/>
    <property type="match status" value="1"/>
</dbReference>
<dbReference type="SUPFAM" id="SSF56112">
    <property type="entry name" value="Protein kinase-like (PK-like)"/>
    <property type="match status" value="1"/>
</dbReference>
<dbReference type="Proteomes" id="UP001390339">
    <property type="component" value="Unassembled WGS sequence"/>
</dbReference>